<feature type="transmembrane region" description="Helical" evidence="2">
    <location>
        <begin position="12"/>
        <end position="31"/>
    </location>
</feature>
<dbReference type="Proteomes" id="UP000243745">
    <property type="component" value="Unassembled WGS sequence"/>
</dbReference>
<evidence type="ECO:0000256" key="1">
    <source>
        <dbReference type="SAM" id="Coils"/>
    </source>
</evidence>
<keyword evidence="2" id="KW-0812">Transmembrane</keyword>
<feature type="coiled-coil region" evidence="1">
    <location>
        <begin position="343"/>
        <end position="370"/>
    </location>
</feature>
<dbReference type="InterPro" id="IPR001633">
    <property type="entry name" value="EAL_dom"/>
</dbReference>
<feature type="transmembrane region" description="Helical" evidence="2">
    <location>
        <begin position="286"/>
        <end position="308"/>
    </location>
</feature>
<evidence type="ECO:0000256" key="2">
    <source>
        <dbReference type="SAM" id="Phobius"/>
    </source>
</evidence>
<dbReference type="Gene3D" id="3.30.70.270">
    <property type="match status" value="1"/>
</dbReference>
<dbReference type="PROSITE" id="PS50883">
    <property type="entry name" value="EAL"/>
    <property type="match status" value="1"/>
</dbReference>
<feature type="domain" description="EAL" evidence="3">
    <location>
        <begin position="534"/>
        <end position="788"/>
    </location>
</feature>
<dbReference type="RefSeq" id="WP_093141570.1">
    <property type="nucleotide sequence ID" value="NZ_FOXF01000014.1"/>
</dbReference>
<evidence type="ECO:0000259" key="3">
    <source>
        <dbReference type="PROSITE" id="PS50883"/>
    </source>
</evidence>
<organism evidence="4 5">
    <name type="scientific">Ruminobacter amylophilus</name>
    <dbReference type="NCBI Taxonomy" id="867"/>
    <lineage>
        <taxon>Bacteria</taxon>
        <taxon>Pseudomonadati</taxon>
        <taxon>Pseudomonadota</taxon>
        <taxon>Gammaproteobacteria</taxon>
        <taxon>Aeromonadales</taxon>
        <taxon>Succinivibrionaceae</taxon>
        <taxon>Ruminobacter</taxon>
    </lineage>
</organism>
<keyword evidence="5" id="KW-1185">Reference proteome</keyword>
<evidence type="ECO:0000313" key="5">
    <source>
        <dbReference type="Proteomes" id="UP000243745"/>
    </source>
</evidence>
<sequence length="790" mass="90422">MRYINLPFSRQFIIGVVLYLVCIVLAVYLAYYGTNRVNTSHAESMITAQSATIYDFMESKSHEDIISFIQVLDSNPVASTVPSNISYIEWISDDKGKGPVSRTPNNSTIKPHILENFKEQIRLLEGNGNRGSSLTQYMCDHECYILEYSSYQINNLSGKAIVALKLQSISELLENLNNRPTIMLYGISEQDNLLWLDQNVTKLSWGNFIEPNKRNRILNTIAKYRYSLNGKTTYRQLLDAICEDQQFGNYVITPISFNHQLIGYTVTFLPKITLGHAFKTGVLENLTITGVLTILAVVILCHYIFNLIRLESFFIRNRLRINKYAKSKNARSSDEVFALLGHLDSALNSNEEQTRQIESLQNKLEFYSNYDPQTSLPNQKWILEQIAHLQTERKVNSAIELFAVEFCPVLPQEFYDDEKICHRISTVMLNIIREKDYLAFYEPTVYYLLTTSIKNKTEMDELLNRFRRELAEQVNGGNEIRISAGIVQVLSNSISPAVIMKQTHIAYQHSCQLEVNDSYAVYNDSMNTQTSSIDTAFANRLKHARMKGDLIIRYDQVMNVSTKTIVSLIARNYWFQEGTTYNLDDFTDQIISAGLNTENCYWKVENALHDLSELDQDTNHNIGIIIPLNYGQLLDSDLPSFLDMVTVKYRIMPNRITFALTENAISNDITNCLTAIQKLSSAGYHFTLQNYNMGMMDMDFIREHGFASAMLSGSLTKRVLTSEYDRYMLSQLVKKWNENIEPVIILQDVDSMITMETFKELGVNLMSGSLFPCTQDLSAVKAFVNREDSI</sequence>
<protein>
    <submittedName>
        <fullName evidence="4">EAL domain, c-di-GMP-specific phosphodiesterase class I (Or its enzymatically inactive variant)</fullName>
    </submittedName>
</protein>
<evidence type="ECO:0000313" key="4">
    <source>
        <dbReference type="EMBL" id="SFP30564.1"/>
    </source>
</evidence>
<dbReference type="InterPro" id="IPR035919">
    <property type="entry name" value="EAL_sf"/>
</dbReference>
<dbReference type="GO" id="GO:0071111">
    <property type="term" value="F:cyclic-guanylate-specific phosphodiesterase activity"/>
    <property type="evidence" value="ECO:0007669"/>
    <property type="project" value="InterPro"/>
</dbReference>
<dbReference type="PANTHER" id="PTHR33121:SF71">
    <property type="entry name" value="OXYGEN SENSOR PROTEIN DOSP"/>
    <property type="match status" value="1"/>
</dbReference>
<dbReference type="Pfam" id="PF00563">
    <property type="entry name" value="EAL"/>
    <property type="match status" value="1"/>
</dbReference>
<keyword evidence="2" id="KW-0472">Membrane</keyword>
<dbReference type="PANTHER" id="PTHR33121">
    <property type="entry name" value="CYCLIC DI-GMP PHOSPHODIESTERASE PDEF"/>
    <property type="match status" value="1"/>
</dbReference>
<name>A0A662ZGN9_9GAMM</name>
<reference evidence="4 5" key="1">
    <citation type="submission" date="2016-10" db="EMBL/GenBank/DDBJ databases">
        <authorList>
            <person name="Varghese N."/>
            <person name="Submissions S."/>
        </authorList>
    </citation>
    <scope>NUCLEOTIDE SEQUENCE [LARGE SCALE GENOMIC DNA]</scope>
    <source>
        <strain evidence="4 5">DSM 1361</strain>
    </source>
</reference>
<dbReference type="EMBL" id="FOXF01000014">
    <property type="protein sequence ID" value="SFP30564.1"/>
    <property type="molecule type" value="Genomic_DNA"/>
</dbReference>
<proteinExistence type="predicted"/>
<gene>
    <name evidence="4" type="ORF">SAMN02910344_01029</name>
</gene>
<dbReference type="OrthoDB" id="9812260at2"/>
<keyword evidence="1" id="KW-0175">Coiled coil</keyword>
<accession>A0A662ZGN9</accession>
<dbReference type="InterPro" id="IPR043128">
    <property type="entry name" value="Rev_trsase/Diguanyl_cyclase"/>
</dbReference>
<dbReference type="SMART" id="SM00052">
    <property type="entry name" value="EAL"/>
    <property type="match status" value="1"/>
</dbReference>
<dbReference type="InterPro" id="IPR050706">
    <property type="entry name" value="Cyclic-di-GMP_PDE-like"/>
</dbReference>
<dbReference type="AlphaFoldDB" id="A0A662ZGN9"/>
<dbReference type="Gene3D" id="3.20.20.450">
    <property type="entry name" value="EAL domain"/>
    <property type="match status" value="1"/>
</dbReference>
<dbReference type="SUPFAM" id="SSF141868">
    <property type="entry name" value="EAL domain-like"/>
    <property type="match status" value="1"/>
</dbReference>
<keyword evidence="2" id="KW-1133">Transmembrane helix</keyword>